<protein>
    <submittedName>
        <fullName evidence="2">ATPase</fullName>
    </submittedName>
</protein>
<proteinExistence type="predicted"/>
<dbReference type="SUPFAM" id="SSF52540">
    <property type="entry name" value="P-loop containing nucleoside triphosphate hydrolases"/>
    <property type="match status" value="1"/>
</dbReference>
<reference evidence="1" key="2">
    <citation type="journal article" date="2020" name="mSystems">
        <title>Genome- and Community-Level Interaction Insights into Carbon Utilization and Element Cycling Functions of Hydrothermarchaeota in Hydrothermal Sediment.</title>
        <authorList>
            <person name="Zhou Z."/>
            <person name="Liu Y."/>
            <person name="Xu W."/>
            <person name="Pan J."/>
            <person name="Luo Z.H."/>
            <person name="Li M."/>
        </authorList>
    </citation>
    <scope>NUCLEOTIDE SEQUENCE [LARGE SCALE GENOMIC DNA]</scope>
    <source>
        <strain evidence="1">HyVt-386</strain>
    </source>
</reference>
<dbReference type="InterPro" id="IPR027417">
    <property type="entry name" value="P-loop_NTPase"/>
</dbReference>
<evidence type="ECO:0000313" key="3">
    <source>
        <dbReference type="Proteomes" id="UP000185779"/>
    </source>
</evidence>
<dbReference type="AlphaFoldDB" id="A0A1F2P742"/>
<comment type="caution">
    <text evidence="2">The sequence shown here is derived from an EMBL/GenBank/DDBJ whole genome shotgun (WGS) entry which is preliminary data.</text>
</comment>
<name>A0A1F2P742_9EURY</name>
<dbReference type="Proteomes" id="UP000185779">
    <property type="component" value="Unassembled WGS sequence"/>
</dbReference>
<gene>
    <name evidence="1" type="ORF">ENI32_08355</name>
    <name evidence="2" type="ORF">SBU_000383</name>
</gene>
<accession>A0A1F2P742</accession>
<dbReference type="EMBL" id="DRIE01000135">
    <property type="protein sequence ID" value="HEC57859.1"/>
    <property type="molecule type" value="Genomic_DNA"/>
</dbReference>
<evidence type="ECO:0000313" key="2">
    <source>
        <dbReference type="EMBL" id="OFV66416.1"/>
    </source>
</evidence>
<reference evidence="2 3" key="1">
    <citation type="submission" date="2016-05" db="EMBL/GenBank/DDBJ databases">
        <title>Microbial consortia oxidize butane by reversing methanogenesis.</title>
        <authorList>
            <person name="Laso-Perez R."/>
            <person name="Richter M."/>
            <person name="Wegener G."/>
            <person name="Musat F."/>
        </authorList>
    </citation>
    <scope>NUCLEOTIDE SEQUENCE [LARGE SCALE GENOMIC DNA]</scope>
    <source>
        <strain evidence="2">BOX1</strain>
    </source>
</reference>
<dbReference type="Proteomes" id="UP000885936">
    <property type="component" value="Unassembled WGS sequence"/>
</dbReference>
<dbReference type="EMBL" id="LYOR01000002">
    <property type="protein sequence ID" value="OFV66416.1"/>
    <property type="molecule type" value="Genomic_DNA"/>
</dbReference>
<dbReference type="STRING" id="1839936.SBU_000383"/>
<organism evidence="2 3">
    <name type="scientific">Candidatus Syntropharchaeum butanivorans</name>
    <dbReference type="NCBI Taxonomy" id="1839936"/>
    <lineage>
        <taxon>Archaea</taxon>
        <taxon>Methanobacteriati</taxon>
        <taxon>Methanobacteriota</taxon>
        <taxon>Stenosarchaea group</taxon>
        <taxon>Methanomicrobia</taxon>
        <taxon>Methanosarcinales</taxon>
        <taxon>ANME-2 cluster</taxon>
        <taxon>Candidatus Syntropharchaeum</taxon>
    </lineage>
</organism>
<sequence>MPSAKSLGYAYNAFFLRPIETAKEMEEFYVERKTPVDEMKSRIISSGKGEKLLFIGDEGSGVTTELNRLSMLLEERGFLVLTYHVKELFDLGAIDLLAFFTALAIKVYELCENGIKVEEETKKRFESFLIDVTNLTQEEDELIQRSFRVPLSGRLRFKLNYRSRSRECFGSCLFCFTRSNCTMLKTQAPELIPDEEIEQRLIDLITEIDCFIRAIEEAEGGRVLLILDEMNFILNDEEALNLFLKRSDLIMRLSCHLILTAPVALTSRPGFDHLKKKLDGVYTLGSPVEEEDRGFFRNVIYRRMERRLIDDDATDILVNIAEDLTGLISTIRGVLTEAYRVGADRITPELVRSYLEGMKKGKRSRETPLYRYTIEEDRKLFNYEGMSGPFEHVYL</sequence>
<keyword evidence="3" id="KW-1185">Reference proteome</keyword>
<evidence type="ECO:0000313" key="1">
    <source>
        <dbReference type="EMBL" id="HEC57859.1"/>
    </source>
</evidence>